<sequence>MSSDFHKRTIGHTIENDVPDMKIRMVILEVTKSNVTSE</sequence>
<organism evidence="1 2">
    <name type="scientific">Segatella salivae F0493</name>
    <dbReference type="NCBI Taxonomy" id="1395125"/>
    <lineage>
        <taxon>Bacteria</taxon>
        <taxon>Pseudomonadati</taxon>
        <taxon>Bacteroidota</taxon>
        <taxon>Bacteroidia</taxon>
        <taxon>Bacteroidales</taxon>
        <taxon>Prevotellaceae</taxon>
        <taxon>Segatella</taxon>
    </lineage>
</organism>
<proteinExistence type="predicted"/>
<evidence type="ECO:0000313" key="1">
    <source>
        <dbReference type="EMBL" id="ERK01982.1"/>
    </source>
</evidence>
<dbReference type="PATRIC" id="fig|1395125.3.peg.717"/>
<evidence type="ECO:0000313" key="2">
    <source>
        <dbReference type="Proteomes" id="UP000017023"/>
    </source>
</evidence>
<name>U2KU33_9BACT</name>
<dbReference type="EMBL" id="AWGW01000007">
    <property type="protein sequence ID" value="ERK01982.1"/>
    <property type="molecule type" value="Genomic_DNA"/>
</dbReference>
<accession>U2KU33</accession>
<gene>
    <name evidence="1" type="ORF">HMPREF9145_0131</name>
</gene>
<reference evidence="1 2" key="1">
    <citation type="submission" date="2013-08" db="EMBL/GenBank/DDBJ databases">
        <authorList>
            <person name="Durkin A.S."/>
            <person name="Haft D.R."/>
            <person name="McCorrison J."/>
            <person name="Torralba M."/>
            <person name="Gillis M."/>
            <person name="Haft D.H."/>
            <person name="Methe B."/>
            <person name="Sutton G."/>
            <person name="Nelson K.E."/>
        </authorList>
    </citation>
    <scope>NUCLEOTIDE SEQUENCE [LARGE SCALE GENOMIC DNA]</scope>
    <source>
        <strain evidence="1 2">F0493</strain>
    </source>
</reference>
<comment type="caution">
    <text evidence="1">The sequence shown here is derived from an EMBL/GenBank/DDBJ whole genome shotgun (WGS) entry which is preliminary data.</text>
</comment>
<dbReference type="AlphaFoldDB" id="U2KU33"/>
<dbReference type="Proteomes" id="UP000017023">
    <property type="component" value="Unassembled WGS sequence"/>
</dbReference>
<protein>
    <submittedName>
        <fullName evidence="1">Uncharacterized protein</fullName>
    </submittedName>
</protein>